<dbReference type="PIRSF" id="PIRSF004846">
    <property type="entry name" value="ModA"/>
    <property type="match status" value="1"/>
</dbReference>
<keyword evidence="6" id="KW-1185">Reference proteome</keyword>
<evidence type="ECO:0000313" key="6">
    <source>
        <dbReference type="Proteomes" id="UP001500943"/>
    </source>
</evidence>
<dbReference type="PANTHER" id="PTHR30632">
    <property type="entry name" value="MOLYBDATE-BINDING PERIPLASMIC PROTEIN"/>
    <property type="match status" value="1"/>
</dbReference>
<protein>
    <submittedName>
        <fullName evidence="5">Molybdate ABC transporter substrate-binding protein</fullName>
    </submittedName>
</protein>
<proteinExistence type="inferred from homology"/>
<organism evidence="5 6">
    <name type="scientific">Rhodoglobus aureus</name>
    <dbReference type="NCBI Taxonomy" id="191497"/>
    <lineage>
        <taxon>Bacteria</taxon>
        <taxon>Bacillati</taxon>
        <taxon>Actinomycetota</taxon>
        <taxon>Actinomycetes</taxon>
        <taxon>Micrococcales</taxon>
        <taxon>Microbacteriaceae</taxon>
        <taxon>Rhodoglobus</taxon>
    </lineage>
</organism>
<dbReference type="SUPFAM" id="SSF53850">
    <property type="entry name" value="Periplasmic binding protein-like II"/>
    <property type="match status" value="1"/>
</dbReference>
<reference evidence="5 6" key="1">
    <citation type="journal article" date="2019" name="Int. J. Syst. Evol. Microbiol.">
        <title>The Global Catalogue of Microorganisms (GCM) 10K type strain sequencing project: providing services to taxonomists for standard genome sequencing and annotation.</title>
        <authorList>
            <consortium name="The Broad Institute Genomics Platform"/>
            <consortium name="The Broad Institute Genome Sequencing Center for Infectious Disease"/>
            <person name="Wu L."/>
            <person name="Ma J."/>
        </authorList>
    </citation>
    <scope>NUCLEOTIDE SEQUENCE [LARGE SCALE GENOMIC DNA]</scope>
    <source>
        <strain evidence="5 6">JCM 12762</strain>
    </source>
</reference>
<sequence>MSPLVKRRCGRRRRLRDRRIAIAPAVASLSLAATIGLAGCAPVDSPPASDSSSQQLQGEITIFAAASLSASFTELADAFTAANPGVTVAPISFDGSSTLATQIVEGAPVDVFASADEATMEKVAEELAGTPTPFASNLLQLAVQPGNPLEITGLADLTRPGLQLALCAPEVPCGAASHTILDAQGVAVTPVTEEQNVKAVLTKVKAGEVDAGLVYVTDVLDSAGAVDGVPILGAERARNSYPIATMAASQQPDIAEAFVSFVLSDEGQAILATYGFSRP</sequence>
<dbReference type="Pfam" id="PF13531">
    <property type="entry name" value="SBP_bac_11"/>
    <property type="match status" value="1"/>
</dbReference>
<evidence type="ECO:0000256" key="3">
    <source>
        <dbReference type="ARBA" id="ARBA00022729"/>
    </source>
</evidence>
<gene>
    <name evidence="5" type="primary">modA</name>
    <name evidence="5" type="ORF">GCM10009655_28590</name>
</gene>
<dbReference type="NCBIfam" id="TIGR01256">
    <property type="entry name" value="modA"/>
    <property type="match status" value="1"/>
</dbReference>
<feature type="signal peptide" evidence="4">
    <location>
        <begin position="1"/>
        <end position="38"/>
    </location>
</feature>
<dbReference type="PANTHER" id="PTHR30632:SF0">
    <property type="entry name" value="SULFATE-BINDING PROTEIN"/>
    <property type="match status" value="1"/>
</dbReference>
<keyword evidence="2" id="KW-0479">Metal-binding</keyword>
<dbReference type="Gene3D" id="3.40.190.10">
    <property type="entry name" value="Periplasmic binding protein-like II"/>
    <property type="match status" value="2"/>
</dbReference>
<comment type="caution">
    <text evidence="5">The sequence shown here is derived from an EMBL/GenBank/DDBJ whole genome shotgun (WGS) entry which is preliminary data.</text>
</comment>
<dbReference type="RefSeq" id="WP_343926851.1">
    <property type="nucleotide sequence ID" value="NZ_BAAAKW010000071.1"/>
</dbReference>
<comment type="similarity">
    <text evidence="1">Belongs to the bacterial solute-binding protein ModA family.</text>
</comment>
<feature type="chain" id="PRO_5047355321" evidence="4">
    <location>
        <begin position="39"/>
        <end position="279"/>
    </location>
</feature>
<evidence type="ECO:0000256" key="1">
    <source>
        <dbReference type="ARBA" id="ARBA00009175"/>
    </source>
</evidence>
<evidence type="ECO:0000256" key="2">
    <source>
        <dbReference type="ARBA" id="ARBA00022723"/>
    </source>
</evidence>
<evidence type="ECO:0000313" key="5">
    <source>
        <dbReference type="EMBL" id="GAA1228262.1"/>
    </source>
</evidence>
<dbReference type="Proteomes" id="UP001500943">
    <property type="component" value="Unassembled WGS sequence"/>
</dbReference>
<keyword evidence="3 4" id="KW-0732">Signal</keyword>
<accession>A0ABN1VZ77</accession>
<dbReference type="InterPro" id="IPR005950">
    <property type="entry name" value="ModA"/>
</dbReference>
<evidence type="ECO:0000256" key="4">
    <source>
        <dbReference type="SAM" id="SignalP"/>
    </source>
</evidence>
<dbReference type="EMBL" id="BAAAKW010000071">
    <property type="protein sequence ID" value="GAA1228262.1"/>
    <property type="molecule type" value="Genomic_DNA"/>
</dbReference>
<name>A0ABN1VZ77_9MICO</name>
<dbReference type="InterPro" id="IPR050682">
    <property type="entry name" value="ModA/WtpA"/>
</dbReference>